<dbReference type="Proteomes" id="UP001321479">
    <property type="component" value="Segment"/>
</dbReference>
<evidence type="ECO:0000313" key="2">
    <source>
        <dbReference type="Proteomes" id="UP001321479"/>
    </source>
</evidence>
<sequence length="71" mass="7975">MIINIMQFVPMGGFPPIVKKNNKNLSSSILETRGFSSNIVDIEKIINSKKKKDLYLAFGSDNENSNENQTI</sequence>
<organism evidence="1 2">
    <name type="scientific">Cotonvirus japonicus</name>
    <dbReference type="NCBI Taxonomy" id="2811091"/>
    <lineage>
        <taxon>Viruses</taxon>
        <taxon>Varidnaviria</taxon>
        <taxon>Bamfordvirae</taxon>
        <taxon>Nucleocytoviricota</taxon>
        <taxon>Megaviricetes</taxon>
        <taxon>Imitervirales</taxon>
        <taxon>Mimiviridae</taxon>
        <taxon>Megamimivirinae</taxon>
        <taxon>Cotonvirus</taxon>
        <taxon>Cotonvirus japonicum</taxon>
    </lineage>
</organism>
<protein>
    <submittedName>
        <fullName evidence="1">Uncharacterized protein</fullName>
    </submittedName>
</protein>
<dbReference type="EMBL" id="AP024483">
    <property type="protein sequence ID" value="BCS83254.1"/>
    <property type="molecule type" value="Genomic_DNA"/>
</dbReference>
<dbReference type="RefSeq" id="YP_010841862.1">
    <property type="nucleotide sequence ID" value="NC_079139.1"/>
</dbReference>
<proteinExistence type="predicted"/>
<reference evidence="1 2" key="1">
    <citation type="submission" date="2021-02" db="EMBL/GenBank/DDBJ databases">
        <title>Cotonvirus japonicus, which uses Golgi apparatus of host cells for its virion factory, phylogenetically links tailed tupanvirus and icosahedral mimivirus.</title>
        <authorList>
            <person name="Takahashi H."/>
            <person name="Fukaya S."/>
            <person name="Song C."/>
            <person name="Murata K."/>
            <person name="Takemura M."/>
        </authorList>
    </citation>
    <scope>NUCLEOTIDE SEQUENCE [LARGE SCALE GENOMIC DNA]</scope>
</reference>
<name>A0ABM7NSV8_9VIRU</name>
<evidence type="ECO:0000313" key="1">
    <source>
        <dbReference type="EMBL" id="BCS83254.1"/>
    </source>
</evidence>
<dbReference type="GeneID" id="80558459"/>
<keyword evidence="2" id="KW-1185">Reference proteome</keyword>
<accession>A0ABM7NSV8</accession>